<evidence type="ECO:0000313" key="1">
    <source>
        <dbReference type="EMBL" id="MFC4356521.1"/>
    </source>
</evidence>
<protein>
    <submittedName>
        <fullName evidence="1">Uncharacterized protein</fullName>
    </submittedName>
</protein>
<organism evidence="1 2">
    <name type="scientific">Halobium salinum</name>
    <dbReference type="NCBI Taxonomy" id="1364940"/>
    <lineage>
        <taxon>Archaea</taxon>
        <taxon>Methanobacteriati</taxon>
        <taxon>Methanobacteriota</taxon>
        <taxon>Stenosarchaea group</taxon>
        <taxon>Halobacteria</taxon>
        <taxon>Halobacteriales</taxon>
        <taxon>Haloferacaceae</taxon>
        <taxon>Halobium</taxon>
    </lineage>
</organism>
<accession>A0ABD5P719</accession>
<name>A0ABD5P719_9EURY</name>
<dbReference type="Proteomes" id="UP001595921">
    <property type="component" value="Unassembled WGS sequence"/>
</dbReference>
<proteinExistence type="predicted"/>
<sequence>MKPPQTPTPTPDDVLSRFAPFQAKSAGMVAEEFGVDRQTAAALLDELAERRTMTKVYGNTDTPVWLRRSVG</sequence>
<dbReference type="AlphaFoldDB" id="A0ABD5P719"/>
<dbReference type="EMBL" id="JBHSDS010000001">
    <property type="protein sequence ID" value="MFC4356521.1"/>
    <property type="molecule type" value="Genomic_DNA"/>
</dbReference>
<comment type="caution">
    <text evidence="1">The sequence shown here is derived from an EMBL/GenBank/DDBJ whole genome shotgun (WGS) entry which is preliminary data.</text>
</comment>
<evidence type="ECO:0000313" key="2">
    <source>
        <dbReference type="Proteomes" id="UP001595921"/>
    </source>
</evidence>
<gene>
    <name evidence="1" type="ORF">ACFO0N_00995</name>
</gene>
<reference evidence="1 2" key="1">
    <citation type="journal article" date="2019" name="Int. J. Syst. Evol. Microbiol.">
        <title>The Global Catalogue of Microorganisms (GCM) 10K type strain sequencing project: providing services to taxonomists for standard genome sequencing and annotation.</title>
        <authorList>
            <consortium name="The Broad Institute Genomics Platform"/>
            <consortium name="The Broad Institute Genome Sequencing Center for Infectious Disease"/>
            <person name="Wu L."/>
            <person name="Ma J."/>
        </authorList>
    </citation>
    <scope>NUCLEOTIDE SEQUENCE [LARGE SCALE GENOMIC DNA]</scope>
    <source>
        <strain evidence="1 2">CGMCC 1.12553</strain>
    </source>
</reference>
<dbReference type="RefSeq" id="WP_267624874.1">
    <property type="nucleotide sequence ID" value="NZ_JAODIW010000010.1"/>
</dbReference>
<keyword evidence="2" id="KW-1185">Reference proteome</keyword>